<dbReference type="Proteomes" id="UP001341840">
    <property type="component" value="Unassembled WGS sequence"/>
</dbReference>
<feature type="compositionally biased region" description="Basic and acidic residues" evidence="1">
    <location>
        <begin position="1"/>
        <end position="12"/>
    </location>
</feature>
<dbReference type="EMBL" id="JASCZI010060507">
    <property type="protein sequence ID" value="MED6133090.1"/>
    <property type="molecule type" value="Genomic_DNA"/>
</dbReference>
<keyword evidence="3" id="KW-1185">Reference proteome</keyword>
<evidence type="ECO:0000313" key="3">
    <source>
        <dbReference type="Proteomes" id="UP001341840"/>
    </source>
</evidence>
<proteinExistence type="predicted"/>
<feature type="region of interest" description="Disordered" evidence="1">
    <location>
        <begin position="1"/>
        <end position="26"/>
    </location>
</feature>
<evidence type="ECO:0000256" key="1">
    <source>
        <dbReference type="SAM" id="MobiDB-lite"/>
    </source>
</evidence>
<name>A0ABU6S9G3_9FABA</name>
<accession>A0ABU6S9G3</accession>
<reference evidence="2 3" key="1">
    <citation type="journal article" date="2023" name="Plants (Basel)">
        <title>Bridging the Gap: Combining Genomics and Transcriptomics Approaches to Understand Stylosanthes scabra, an Orphan Legume from the Brazilian Caatinga.</title>
        <authorList>
            <person name="Ferreira-Neto J.R.C."/>
            <person name="da Silva M.D."/>
            <person name="Binneck E."/>
            <person name="de Melo N.F."/>
            <person name="da Silva R.H."/>
            <person name="de Melo A.L.T.M."/>
            <person name="Pandolfi V."/>
            <person name="Bustamante F.O."/>
            <person name="Brasileiro-Vidal A.C."/>
            <person name="Benko-Iseppon A.M."/>
        </authorList>
    </citation>
    <scope>NUCLEOTIDE SEQUENCE [LARGE SCALE GENOMIC DNA]</scope>
    <source>
        <tissue evidence="2">Leaves</tissue>
    </source>
</reference>
<feature type="region of interest" description="Disordered" evidence="1">
    <location>
        <begin position="59"/>
        <end position="80"/>
    </location>
</feature>
<organism evidence="2 3">
    <name type="scientific">Stylosanthes scabra</name>
    <dbReference type="NCBI Taxonomy" id="79078"/>
    <lineage>
        <taxon>Eukaryota</taxon>
        <taxon>Viridiplantae</taxon>
        <taxon>Streptophyta</taxon>
        <taxon>Embryophyta</taxon>
        <taxon>Tracheophyta</taxon>
        <taxon>Spermatophyta</taxon>
        <taxon>Magnoliopsida</taxon>
        <taxon>eudicotyledons</taxon>
        <taxon>Gunneridae</taxon>
        <taxon>Pentapetalae</taxon>
        <taxon>rosids</taxon>
        <taxon>fabids</taxon>
        <taxon>Fabales</taxon>
        <taxon>Fabaceae</taxon>
        <taxon>Papilionoideae</taxon>
        <taxon>50 kb inversion clade</taxon>
        <taxon>dalbergioids sensu lato</taxon>
        <taxon>Dalbergieae</taxon>
        <taxon>Pterocarpus clade</taxon>
        <taxon>Stylosanthes</taxon>
    </lineage>
</organism>
<evidence type="ECO:0000313" key="2">
    <source>
        <dbReference type="EMBL" id="MED6133090.1"/>
    </source>
</evidence>
<sequence>MTPLLKRPDAAHEGSGAFNYNDEGIPTRAGVSSKYSNWRLNFDIELKLPPNFSGLNLNPQISSPSFSPDRATKGSRRQHHSFERRLMNNAHVGKKDGNSSIGSYESAEDWVYPSNFTTPAPPATGPEKLPTKRRSTLARIQCKKHCSVTFFRLQEVVRMIPTTGFKPPRKK</sequence>
<protein>
    <submittedName>
        <fullName evidence="2">Uncharacterized protein</fullName>
    </submittedName>
</protein>
<gene>
    <name evidence="2" type="ORF">PIB30_025242</name>
</gene>
<comment type="caution">
    <text evidence="2">The sequence shown here is derived from an EMBL/GenBank/DDBJ whole genome shotgun (WGS) entry which is preliminary data.</text>
</comment>